<dbReference type="RefSeq" id="WP_184535215.1">
    <property type="nucleotide sequence ID" value="NZ_JACHJW010000001.1"/>
</dbReference>
<organism evidence="3 4">
    <name type="scientific">Micromonospora polyrhachis</name>
    <dbReference type="NCBI Taxonomy" id="1282883"/>
    <lineage>
        <taxon>Bacteria</taxon>
        <taxon>Bacillati</taxon>
        <taxon>Actinomycetota</taxon>
        <taxon>Actinomycetes</taxon>
        <taxon>Micromonosporales</taxon>
        <taxon>Micromonosporaceae</taxon>
        <taxon>Micromonospora</taxon>
    </lineage>
</organism>
<reference evidence="3 4" key="1">
    <citation type="submission" date="2020-08" db="EMBL/GenBank/DDBJ databases">
        <title>Sequencing the genomes of 1000 actinobacteria strains.</title>
        <authorList>
            <person name="Klenk H.-P."/>
        </authorList>
    </citation>
    <scope>NUCLEOTIDE SEQUENCE [LARGE SCALE GENOMIC DNA]</scope>
    <source>
        <strain evidence="3 4">DSM 45886</strain>
    </source>
</reference>
<feature type="signal peptide" evidence="2">
    <location>
        <begin position="1"/>
        <end position="32"/>
    </location>
</feature>
<dbReference type="Gene3D" id="3.40.50.1820">
    <property type="entry name" value="alpha/beta hydrolase"/>
    <property type="match status" value="1"/>
</dbReference>
<keyword evidence="2" id="KW-0732">Signal</keyword>
<dbReference type="AlphaFoldDB" id="A0A7W7SR25"/>
<feature type="compositionally biased region" description="Low complexity" evidence="1">
    <location>
        <begin position="28"/>
        <end position="41"/>
    </location>
</feature>
<evidence type="ECO:0000313" key="3">
    <source>
        <dbReference type="EMBL" id="MBB4959256.1"/>
    </source>
</evidence>
<feature type="region of interest" description="Disordered" evidence="1">
    <location>
        <begin position="28"/>
        <end position="48"/>
    </location>
</feature>
<dbReference type="SUPFAM" id="SSF53474">
    <property type="entry name" value="alpha/beta-Hydrolases"/>
    <property type="match status" value="1"/>
</dbReference>
<gene>
    <name evidence="3" type="ORF">FHR38_002989</name>
</gene>
<evidence type="ECO:0000313" key="4">
    <source>
        <dbReference type="Proteomes" id="UP000578819"/>
    </source>
</evidence>
<dbReference type="Proteomes" id="UP000578819">
    <property type="component" value="Unassembled WGS sequence"/>
</dbReference>
<evidence type="ECO:0000256" key="2">
    <source>
        <dbReference type="SAM" id="SignalP"/>
    </source>
</evidence>
<dbReference type="EMBL" id="JACHJW010000001">
    <property type="protein sequence ID" value="MBB4959256.1"/>
    <property type="molecule type" value="Genomic_DNA"/>
</dbReference>
<name>A0A7W7SR25_9ACTN</name>
<accession>A0A7W7SR25</accession>
<feature type="chain" id="PRO_5039158061" description="TAP-like protein" evidence="2">
    <location>
        <begin position="33"/>
        <end position="234"/>
    </location>
</feature>
<keyword evidence="4" id="KW-1185">Reference proteome</keyword>
<comment type="caution">
    <text evidence="3">The sequence shown here is derived from an EMBL/GenBank/DDBJ whole genome shotgun (WGS) entry which is preliminary data.</text>
</comment>
<evidence type="ECO:0000256" key="1">
    <source>
        <dbReference type="SAM" id="MobiDB-lite"/>
    </source>
</evidence>
<dbReference type="InterPro" id="IPR029058">
    <property type="entry name" value="AB_hydrolase_fold"/>
</dbReference>
<sequence>MAIPSRTRLAAFASATVLGVGAVWGGAPAASAAPTEPGPAAVTTEPGPVAAPTAPGLDERTAARIDWQPCADAPGVQCGSITVPIDWNDPGRGGVDIALARRPATDPGRRIGALLINPGGPGGSGVDVIKQDSMLSADVQRQFDIIGFDPRGVGASNPILCPAVPALPPPAEFPTTPATFAALKTFNRAYAQDCRRLTGPLFDHVDTLSVIRFLRGYCGLQAGEEADSCGAGQG</sequence>
<proteinExistence type="predicted"/>
<evidence type="ECO:0008006" key="5">
    <source>
        <dbReference type="Google" id="ProtNLM"/>
    </source>
</evidence>
<protein>
    <recommendedName>
        <fullName evidence="5">TAP-like protein</fullName>
    </recommendedName>
</protein>